<sequence>MTYCKLYIDDEMAIEELQRLADKGVELFFNSISADTMVFANENYLTKKGGNYSTHPIYISKYYVEIENEPGQDFEREWFVAGTAVLMPVAAASANATTSVSASPASGRR</sequence>
<accession>A0ABY4A7Y4</accession>
<name>A0ABY4A7Y4_9BURK</name>
<protein>
    <submittedName>
        <fullName evidence="1">Uncharacterized protein</fullName>
    </submittedName>
</protein>
<reference evidence="1 2" key="1">
    <citation type="submission" date="2020-10" db="EMBL/GenBank/DDBJ databases">
        <title>Genome analysis of Massilia species.</title>
        <authorList>
            <person name="Jung D.-H."/>
        </authorList>
    </citation>
    <scope>NUCLEOTIDE SEQUENCE [LARGE SCALE GENOMIC DNA]</scope>
    <source>
        <strain evidence="2">sipir</strain>
    </source>
</reference>
<dbReference type="RefSeq" id="WP_243492099.1">
    <property type="nucleotide sequence ID" value="NZ_CP063361.1"/>
</dbReference>
<organism evidence="1 2">
    <name type="scientific">Massilia violaceinigra</name>
    <dbReference type="NCBI Taxonomy" id="2045208"/>
    <lineage>
        <taxon>Bacteria</taxon>
        <taxon>Pseudomonadati</taxon>
        <taxon>Pseudomonadota</taxon>
        <taxon>Betaproteobacteria</taxon>
        <taxon>Burkholderiales</taxon>
        <taxon>Oxalobacteraceae</taxon>
        <taxon>Telluria group</taxon>
        <taxon>Massilia</taxon>
    </lineage>
</organism>
<evidence type="ECO:0000313" key="2">
    <source>
        <dbReference type="Proteomes" id="UP000831532"/>
    </source>
</evidence>
<keyword evidence="2" id="KW-1185">Reference proteome</keyword>
<dbReference type="Proteomes" id="UP000831532">
    <property type="component" value="Chromosome"/>
</dbReference>
<evidence type="ECO:0000313" key="1">
    <source>
        <dbReference type="EMBL" id="UOD30891.1"/>
    </source>
</evidence>
<gene>
    <name evidence="1" type="ORF">INH39_03920</name>
</gene>
<proteinExistence type="predicted"/>
<dbReference type="EMBL" id="CP063361">
    <property type="protein sequence ID" value="UOD30891.1"/>
    <property type="molecule type" value="Genomic_DNA"/>
</dbReference>